<feature type="domain" description="Leucine-rich repeat-containing N-terminal plant-type" evidence="13">
    <location>
        <begin position="40"/>
        <end position="81"/>
    </location>
</feature>
<dbReference type="GO" id="GO:0005886">
    <property type="term" value="C:plasma membrane"/>
    <property type="evidence" value="ECO:0007669"/>
    <property type="project" value="UniProtKB-SubCell"/>
</dbReference>
<name>A0AAD9XTG2_9ROSI</name>
<keyword evidence="8 12" id="KW-1133">Transmembrane helix</keyword>
<dbReference type="InterPro" id="IPR013210">
    <property type="entry name" value="LRR_N_plant-typ"/>
</dbReference>
<dbReference type="InterPro" id="IPR046956">
    <property type="entry name" value="RLP23-like"/>
</dbReference>
<dbReference type="Pfam" id="PF13855">
    <property type="entry name" value="LRR_8"/>
    <property type="match status" value="1"/>
</dbReference>
<comment type="similarity">
    <text evidence="2">Belongs to the RLP family.</text>
</comment>
<evidence type="ECO:0000256" key="2">
    <source>
        <dbReference type="ARBA" id="ARBA00009592"/>
    </source>
</evidence>
<sequence>MESVIAYVVDTWWVNTIVHITTASGFNSGIEKPGTKCIERERVALLKFKQGLVDDCGYLSSWGTEEDRKDDCCKWRGVQCSDTTGHVVMINLKYKVDEKCPNKPLRVLDLAFCGLSNSVYHWLFSLSTNLLVLDLSSNQLEGPIPDFAFRNMTSLVDLDLSLNQITAISKSFRDMCSLKTLNLYYNNLTAQLPELFLDLSGCTRKTLKSLKLEKFGQLSPLSTLNLDGNKLWGSLPDFSVFPLLRRLDISDNQLNGSIGDGLGQLSKLEFLDLFGNSLHGMITEAHMSKLSGLKYMDFSFNSLTLNFSSDWFPPFQLEYIGLLNCKLGPHFPKWLQSQKTYKFLDISSAGIVDHVPTWFWDLPLNLYYLNASYNHMKGIVPDLSVKSDGYPGIDLSSNDFEGPIPLLPSNLTSLNLSNNKFSGSISSLCTLFDEYFSYLDLSDNRLSGEVSDRCWSSWQGLKVLNLANNYFSGKIPDLGSSGCSIESLNLRNNSFTGELPSSLKICKELKIIDVGNNKFSGTMPTWIGSLPNVVILSLRSNWFGGSIPLQLCKLSNIQLLDLSFNDVSGTIPKCLNNLTAMVRKGSSNSTISHIYVYYYSSTLDGFVTKYDDIAILAWKGTDRKIPSNTKLQSFDAASYMGNPQLCGPPLPNKCGEEEPAKAPDNNNHHNEDQMITIGFYVSMALGFIVGFWGFIGSLLLNKSWRCAYLQFLNNMNDRLQRRMITSPSYCK</sequence>
<keyword evidence="5 12" id="KW-0812">Transmembrane</keyword>
<dbReference type="AlphaFoldDB" id="A0AAD9XTG2"/>
<dbReference type="FunFam" id="3.80.10.10:FF:001347">
    <property type="entry name" value="LRR receptor-like serine/threonine-protein kinase GSO2"/>
    <property type="match status" value="1"/>
</dbReference>
<keyword evidence="15" id="KW-1185">Reference proteome</keyword>
<dbReference type="Pfam" id="PF08263">
    <property type="entry name" value="LRRNT_2"/>
    <property type="match status" value="1"/>
</dbReference>
<evidence type="ECO:0000256" key="4">
    <source>
        <dbReference type="ARBA" id="ARBA00022614"/>
    </source>
</evidence>
<keyword evidence="4" id="KW-0433">Leucine-rich repeat</keyword>
<dbReference type="InterPro" id="IPR003591">
    <property type="entry name" value="Leu-rich_rpt_typical-subtyp"/>
</dbReference>
<dbReference type="FunFam" id="3.80.10.10:FF:000095">
    <property type="entry name" value="LRR receptor-like serine/threonine-protein kinase GSO1"/>
    <property type="match status" value="1"/>
</dbReference>
<evidence type="ECO:0000256" key="3">
    <source>
        <dbReference type="ARBA" id="ARBA00022475"/>
    </source>
</evidence>
<comment type="caution">
    <text evidence="14">The sequence shown here is derived from an EMBL/GenBank/DDBJ whole genome shotgun (WGS) entry which is preliminary data.</text>
</comment>
<evidence type="ECO:0000256" key="12">
    <source>
        <dbReference type="SAM" id="Phobius"/>
    </source>
</evidence>
<evidence type="ECO:0000256" key="6">
    <source>
        <dbReference type="ARBA" id="ARBA00022729"/>
    </source>
</evidence>
<keyword evidence="11" id="KW-0325">Glycoprotein</keyword>
<dbReference type="SMART" id="SM00369">
    <property type="entry name" value="LRR_TYP"/>
    <property type="match status" value="5"/>
</dbReference>
<dbReference type="Pfam" id="PF00560">
    <property type="entry name" value="LRR_1"/>
    <property type="match status" value="6"/>
</dbReference>
<accession>A0AAD9XTG2</accession>
<dbReference type="SMART" id="SM00364">
    <property type="entry name" value="LRR_BAC"/>
    <property type="match status" value="5"/>
</dbReference>
<feature type="transmembrane region" description="Helical" evidence="12">
    <location>
        <begin position="677"/>
        <end position="700"/>
    </location>
</feature>
<gene>
    <name evidence="14" type="ORF">Ddye_003755</name>
</gene>
<evidence type="ECO:0000256" key="11">
    <source>
        <dbReference type="ARBA" id="ARBA00023180"/>
    </source>
</evidence>
<evidence type="ECO:0000313" key="15">
    <source>
        <dbReference type="Proteomes" id="UP001280121"/>
    </source>
</evidence>
<dbReference type="SUPFAM" id="SSF52047">
    <property type="entry name" value="RNI-like"/>
    <property type="match status" value="1"/>
</dbReference>
<dbReference type="PANTHER" id="PTHR48063:SF101">
    <property type="entry name" value="LRR RECEPTOR-LIKE SERINE_THREONINE-PROTEIN KINASE FLS2"/>
    <property type="match status" value="1"/>
</dbReference>
<proteinExistence type="inferred from homology"/>
<evidence type="ECO:0000256" key="8">
    <source>
        <dbReference type="ARBA" id="ARBA00022989"/>
    </source>
</evidence>
<evidence type="ECO:0000256" key="7">
    <source>
        <dbReference type="ARBA" id="ARBA00022737"/>
    </source>
</evidence>
<dbReference type="InterPro" id="IPR032675">
    <property type="entry name" value="LRR_dom_sf"/>
</dbReference>
<dbReference type="PROSITE" id="PS51450">
    <property type="entry name" value="LRR"/>
    <property type="match status" value="1"/>
</dbReference>
<organism evidence="14 15">
    <name type="scientific">Dipteronia dyeriana</name>
    <dbReference type="NCBI Taxonomy" id="168575"/>
    <lineage>
        <taxon>Eukaryota</taxon>
        <taxon>Viridiplantae</taxon>
        <taxon>Streptophyta</taxon>
        <taxon>Embryophyta</taxon>
        <taxon>Tracheophyta</taxon>
        <taxon>Spermatophyta</taxon>
        <taxon>Magnoliopsida</taxon>
        <taxon>eudicotyledons</taxon>
        <taxon>Gunneridae</taxon>
        <taxon>Pentapetalae</taxon>
        <taxon>rosids</taxon>
        <taxon>malvids</taxon>
        <taxon>Sapindales</taxon>
        <taxon>Sapindaceae</taxon>
        <taxon>Hippocastanoideae</taxon>
        <taxon>Acereae</taxon>
        <taxon>Dipteronia</taxon>
    </lineage>
</organism>
<protein>
    <recommendedName>
        <fullName evidence="13">Leucine-rich repeat-containing N-terminal plant-type domain-containing protein</fullName>
    </recommendedName>
</protein>
<evidence type="ECO:0000313" key="14">
    <source>
        <dbReference type="EMBL" id="KAK2665181.1"/>
    </source>
</evidence>
<keyword evidence="3" id="KW-1003">Cell membrane</keyword>
<dbReference type="SUPFAM" id="SSF52058">
    <property type="entry name" value="L domain-like"/>
    <property type="match status" value="1"/>
</dbReference>
<evidence type="ECO:0000259" key="13">
    <source>
        <dbReference type="Pfam" id="PF08263"/>
    </source>
</evidence>
<dbReference type="Proteomes" id="UP001280121">
    <property type="component" value="Unassembled WGS sequence"/>
</dbReference>
<comment type="subcellular location">
    <subcellularLocation>
        <location evidence="1">Cell membrane</location>
        <topology evidence="1">Single-pass type I membrane protein</topology>
    </subcellularLocation>
</comment>
<evidence type="ECO:0000256" key="1">
    <source>
        <dbReference type="ARBA" id="ARBA00004251"/>
    </source>
</evidence>
<dbReference type="PANTHER" id="PTHR48063">
    <property type="entry name" value="LRR RECEPTOR-LIKE KINASE"/>
    <property type="match status" value="1"/>
</dbReference>
<evidence type="ECO:0000256" key="10">
    <source>
        <dbReference type="ARBA" id="ARBA00023170"/>
    </source>
</evidence>
<reference evidence="14" key="1">
    <citation type="journal article" date="2023" name="Plant J.">
        <title>Genome sequences and population genomics provide insights into the demographic history, inbreeding, and mutation load of two 'living fossil' tree species of Dipteronia.</title>
        <authorList>
            <person name="Feng Y."/>
            <person name="Comes H.P."/>
            <person name="Chen J."/>
            <person name="Zhu S."/>
            <person name="Lu R."/>
            <person name="Zhang X."/>
            <person name="Li P."/>
            <person name="Qiu J."/>
            <person name="Olsen K.M."/>
            <person name="Qiu Y."/>
        </authorList>
    </citation>
    <scope>NUCLEOTIDE SEQUENCE</scope>
    <source>
        <strain evidence="14">KIB01</strain>
    </source>
</reference>
<keyword evidence="10" id="KW-0675">Receptor</keyword>
<evidence type="ECO:0000256" key="5">
    <source>
        <dbReference type="ARBA" id="ARBA00022692"/>
    </source>
</evidence>
<dbReference type="Gene3D" id="3.80.10.10">
    <property type="entry name" value="Ribonuclease Inhibitor"/>
    <property type="match status" value="4"/>
</dbReference>
<keyword evidence="6" id="KW-0732">Signal</keyword>
<keyword evidence="7" id="KW-0677">Repeat</keyword>
<dbReference type="InterPro" id="IPR001611">
    <property type="entry name" value="Leu-rich_rpt"/>
</dbReference>
<dbReference type="EMBL" id="JANJYI010000001">
    <property type="protein sequence ID" value="KAK2665181.1"/>
    <property type="molecule type" value="Genomic_DNA"/>
</dbReference>
<evidence type="ECO:0000256" key="9">
    <source>
        <dbReference type="ARBA" id="ARBA00023136"/>
    </source>
</evidence>
<keyword evidence="9 12" id="KW-0472">Membrane</keyword>